<evidence type="ECO:0000256" key="1">
    <source>
        <dbReference type="ARBA" id="ARBA00004651"/>
    </source>
</evidence>
<dbReference type="Pfam" id="PF07681">
    <property type="entry name" value="DoxX"/>
    <property type="match status" value="1"/>
</dbReference>
<evidence type="ECO:0000256" key="5">
    <source>
        <dbReference type="ARBA" id="ARBA00022989"/>
    </source>
</evidence>
<feature type="transmembrane region" description="Helical" evidence="7">
    <location>
        <begin position="73"/>
        <end position="90"/>
    </location>
</feature>
<dbReference type="InterPro" id="IPR051907">
    <property type="entry name" value="DoxX-like_oxidoreductase"/>
</dbReference>
<keyword evidence="6 7" id="KW-0472">Membrane</keyword>
<feature type="transmembrane region" description="Helical" evidence="7">
    <location>
        <begin position="45"/>
        <end position="66"/>
    </location>
</feature>
<dbReference type="PANTHER" id="PTHR33452">
    <property type="entry name" value="OXIDOREDUCTASE CATD-RELATED"/>
    <property type="match status" value="1"/>
</dbReference>
<comment type="similarity">
    <text evidence="2">Belongs to the DoxX family.</text>
</comment>
<sequence length="126" mass="13708">MRNYTNIGLTVLRVGISLLMMTHGYGKLQMLLSGEEIQFMSFMGLSPTISLILTIIGELIAPIFIIIGFKTRLASLFPVVTMAVAAFMVHGNDPLAKQEMSLLYLIAFIAIGLLGAGKFSLDGRKV</sequence>
<comment type="subcellular location">
    <subcellularLocation>
        <location evidence="1">Cell membrane</location>
        <topology evidence="1">Multi-pass membrane protein</topology>
    </subcellularLocation>
</comment>
<keyword evidence="3" id="KW-1003">Cell membrane</keyword>
<evidence type="ECO:0000256" key="6">
    <source>
        <dbReference type="ARBA" id="ARBA00023136"/>
    </source>
</evidence>
<keyword evidence="9" id="KW-1185">Reference proteome</keyword>
<protein>
    <submittedName>
        <fullName evidence="8">DoxX family protein</fullName>
    </submittedName>
</protein>
<evidence type="ECO:0000256" key="2">
    <source>
        <dbReference type="ARBA" id="ARBA00006679"/>
    </source>
</evidence>
<proteinExistence type="inferred from homology"/>
<dbReference type="RefSeq" id="WP_242936581.1">
    <property type="nucleotide sequence ID" value="NZ_CP094326.1"/>
</dbReference>
<organism evidence="8 9">
    <name type="scientific">Zhouia spongiae</name>
    <dbReference type="NCBI Taxonomy" id="2202721"/>
    <lineage>
        <taxon>Bacteria</taxon>
        <taxon>Pseudomonadati</taxon>
        <taxon>Bacteroidota</taxon>
        <taxon>Flavobacteriia</taxon>
        <taxon>Flavobacteriales</taxon>
        <taxon>Flavobacteriaceae</taxon>
        <taxon>Zhouia</taxon>
    </lineage>
</organism>
<dbReference type="EMBL" id="CP094326">
    <property type="protein sequence ID" value="UNY98174.1"/>
    <property type="molecule type" value="Genomic_DNA"/>
</dbReference>
<evidence type="ECO:0000256" key="7">
    <source>
        <dbReference type="SAM" id="Phobius"/>
    </source>
</evidence>
<evidence type="ECO:0000256" key="4">
    <source>
        <dbReference type="ARBA" id="ARBA00022692"/>
    </source>
</evidence>
<accession>A0ABY3YK03</accession>
<feature type="transmembrane region" description="Helical" evidence="7">
    <location>
        <begin position="102"/>
        <end position="121"/>
    </location>
</feature>
<evidence type="ECO:0000313" key="8">
    <source>
        <dbReference type="EMBL" id="UNY98174.1"/>
    </source>
</evidence>
<dbReference type="InterPro" id="IPR032808">
    <property type="entry name" value="DoxX"/>
</dbReference>
<keyword evidence="4 7" id="KW-0812">Transmembrane</keyword>
<reference evidence="8 9" key="1">
    <citation type="journal article" date="2018" name="Int. J. Syst. Evol. Microbiol.">
        <title>Zhouia spongiae sp. nov., isolated from a marine sponge.</title>
        <authorList>
            <person name="Zhuang L."/>
            <person name="Lin B."/>
            <person name="Qin F."/>
            <person name="Luo L."/>
        </authorList>
    </citation>
    <scope>NUCLEOTIDE SEQUENCE [LARGE SCALE GENOMIC DNA]</scope>
    <source>
        <strain evidence="8 9">HN-Y44</strain>
    </source>
</reference>
<evidence type="ECO:0000256" key="3">
    <source>
        <dbReference type="ARBA" id="ARBA00022475"/>
    </source>
</evidence>
<name>A0ABY3YK03_9FLAO</name>
<evidence type="ECO:0000313" key="9">
    <source>
        <dbReference type="Proteomes" id="UP000829476"/>
    </source>
</evidence>
<dbReference type="PANTHER" id="PTHR33452:SF1">
    <property type="entry name" value="INNER MEMBRANE PROTEIN YPHA-RELATED"/>
    <property type="match status" value="1"/>
</dbReference>
<gene>
    <name evidence="8" type="ORF">MQE36_13905</name>
</gene>
<feature type="transmembrane region" description="Helical" evidence="7">
    <location>
        <begin position="7"/>
        <end position="25"/>
    </location>
</feature>
<keyword evidence="5 7" id="KW-1133">Transmembrane helix</keyword>
<dbReference type="Proteomes" id="UP000829476">
    <property type="component" value="Chromosome"/>
</dbReference>